<accession>A0A914GV35</accession>
<dbReference type="AlphaFoldDB" id="A0A914GV35"/>
<dbReference type="WBParaSite" id="Gr19_v10_g11455.t1">
    <property type="protein sequence ID" value="Gr19_v10_g11455.t1"/>
    <property type="gene ID" value="Gr19_v10_g11455"/>
</dbReference>
<protein>
    <submittedName>
        <fullName evidence="2">Uncharacterized protein</fullName>
    </submittedName>
</protein>
<sequence length="105" mass="11689">MAPSATLTTTPEAIGKDEMAMNIKLSSAVQEMHEQNLLTSVAETKRRVAKCNILFTNCLVVSRHSQNEYRTTNSGCSNCEPRILNSRLEFGQYLDPETTSIVQHS</sequence>
<evidence type="ECO:0000313" key="1">
    <source>
        <dbReference type="Proteomes" id="UP000887572"/>
    </source>
</evidence>
<reference evidence="2" key="1">
    <citation type="submission" date="2022-11" db="UniProtKB">
        <authorList>
            <consortium name="WormBaseParasite"/>
        </authorList>
    </citation>
    <scope>IDENTIFICATION</scope>
</reference>
<keyword evidence="1" id="KW-1185">Reference proteome</keyword>
<dbReference type="Proteomes" id="UP000887572">
    <property type="component" value="Unplaced"/>
</dbReference>
<evidence type="ECO:0000313" key="2">
    <source>
        <dbReference type="WBParaSite" id="Gr19_v10_g11455.t1"/>
    </source>
</evidence>
<proteinExistence type="predicted"/>
<name>A0A914GV35_GLORO</name>
<organism evidence="1 2">
    <name type="scientific">Globodera rostochiensis</name>
    <name type="common">Golden nematode worm</name>
    <name type="synonym">Heterodera rostochiensis</name>
    <dbReference type="NCBI Taxonomy" id="31243"/>
    <lineage>
        <taxon>Eukaryota</taxon>
        <taxon>Metazoa</taxon>
        <taxon>Ecdysozoa</taxon>
        <taxon>Nematoda</taxon>
        <taxon>Chromadorea</taxon>
        <taxon>Rhabditida</taxon>
        <taxon>Tylenchina</taxon>
        <taxon>Tylenchomorpha</taxon>
        <taxon>Tylenchoidea</taxon>
        <taxon>Heteroderidae</taxon>
        <taxon>Heteroderinae</taxon>
        <taxon>Globodera</taxon>
    </lineage>
</organism>